<accession>A0ACA9M1K6</accession>
<keyword evidence="2" id="KW-1185">Reference proteome</keyword>
<dbReference type="Proteomes" id="UP000789920">
    <property type="component" value="Unassembled WGS sequence"/>
</dbReference>
<proteinExistence type="predicted"/>
<dbReference type="EMBL" id="CAJVQC010006040">
    <property type="protein sequence ID" value="CAG8561927.1"/>
    <property type="molecule type" value="Genomic_DNA"/>
</dbReference>
<reference evidence="1" key="1">
    <citation type="submission" date="2021-06" db="EMBL/GenBank/DDBJ databases">
        <authorList>
            <person name="Kallberg Y."/>
            <person name="Tangrot J."/>
            <person name="Rosling A."/>
        </authorList>
    </citation>
    <scope>NUCLEOTIDE SEQUENCE</scope>
    <source>
        <strain evidence="1">MA461A</strain>
    </source>
</reference>
<protein>
    <submittedName>
        <fullName evidence="1">28231_t:CDS:1</fullName>
    </submittedName>
</protein>
<organism evidence="1 2">
    <name type="scientific">Racocetra persica</name>
    <dbReference type="NCBI Taxonomy" id="160502"/>
    <lineage>
        <taxon>Eukaryota</taxon>
        <taxon>Fungi</taxon>
        <taxon>Fungi incertae sedis</taxon>
        <taxon>Mucoromycota</taxon>
        <taxon>Glomeromycotina</taxon>
        <taxon>Glomeromycetes</taxon>
        <taxon>Diversisporales</taxon>
        <taxon>Gigasporaceae</taxon>
        <taxon>Racocetra</taxon>
    </lineage>
</organism>
<name>A0ACA9M1K6_9GLOM</name>
<comment type="caution">
    <text evidence="1">The sequence shown here is derived from an EMBL/GenBank/DDBJ whole genome shotgun (WGS) entry which is preliminary data.</text>
</comment>
<sequence>MTASTSKHLKILSKVVGSNKYSLKASLVGIVQEASDFKHGENAIIKVLKREYDISNGKVPSLVKSTHSKLLSIYHNICKESEKIFKHSKIEEIKKISVYKVVHNTRKSSGFKTNVVDIENE</sequence>
<evidence type="ECO:0000313" key="1">
    <source>
        <dbReference type="EMBL" id="CAG8561927.1"/>
    </source>
</evidence>
<gene>
    <name evidence="1" type="ORF">RPERSI_LOCUS4400</name>
</gene>
<evidence type="ECO:0000313" key="2">
    <source>
        <dbReference type="Proteomes" id="UP000789920"/>
    </source>
</evidence>